<sequence>MDSSETEEPQPTRTRSYQKLPDKEKGVVLDTKKLNVEFDGSEVELFIKLVEKIAILQKAGGRDVALQLPFMIKDRKISKCIEYMKGHENCNWELLKKELISKWGRATPKRRFDESSVSNLVSKYSDKGGIQTKEEYQTFIGKLEEILAYLTRMEYKDINAESGEPLWRAIAFEIQHNIARDLANNKKLKKTNDGKALVPKLAQLKDYVEASLFVLDLEVGGKSMKKLSKAPEVKKEVQTETKAPEGASKIQTLEEEIKRLQTELNTSQNSRRLPPQMSSYQPPQAGQRPFGANPFPRNPIQCYYCKGANHTSMFCAKLGEDIKKRLVFKRGPNFYYPNCQPIPTEVKESVCELARKHAEKDGMTQQEDKKTNSATWTHDEELRGLIAARPKSVRRPPRTPKKKACGGCTPSNTGVQTPACRTPRNGVRTAGLACGPAGQACWPCTAVRRACSPCTPSGKACTAGTPVQPGSCKPLKLRGLREPLGALIRVPSGTLIRVLSGTLIRVPSGM</sequence>
<name>A0A2N5S2Q0_9BASI</name>
<accession>A0A2N5S2Q0</accession>
<dbReference type="AlphaFoldDB" id="A0A2N5S2Q0"/>
<protein>
    <submittedName>
        <fullName evidence="2">Uncharacterized protein</fullName>
    </submittedName>
</protein>
<evidence type="ECO:0000313" key="3">
    <source>
        <dbReference type="Proteomes" id="UP000235388"/>
    </source>
</evidence>
<organism evidence="2 3">
    <name type="scientific">Puccinia coronata f. sp. avenae</name>
    <dbReference type="NCBI Taxonomy" id="200324"/>
    <lineage>
        <taxon>Eukaryota</taxon>
        <taxon>Fungi</taxon>
        <taxon>Dikarya</taxon>
        <taxon>Basidiomycota</taxon>
        <taxon>Pucciniomycotina</taxon>
        <taxon>Pucciniomycetes</taxon>
        <taxon>Pucciniales</taxon>
        <taxon>Pucciniaceae</taxon>
        <taxon>Puccinia</taxon>
    </lineage>
</organism>
<dbReference type="OrthoDB" id="2506366at2759"/>
<feature type="region of interest" description="Disordered" evidence="1">
    <location>
        <begin position="264"/>
        <end position="286"/>
    </location>
</feature>
<reference evidence="2 3" key="1">
    <citation type="submission" date="2017-11" db="EMBL/GenBank/DDBJ databases">
        <title>De novo assembly and phasing of dikaryotic genomes from two isolates of Puccinia coronata f. sp. avenae, the causal agent of oat crown rust.</title>
        <authorList>
            <person name="Miller M.E."/>
            <person name="Zhang Y."/>
            <person name="Omidvar V."/>
            <person name="Sperschneider J."/>
            <person name="Schwessinger B."/>
            <person name="Raley C."/>
            <person name="Palmer J.M."/>
            <person name="Garnica D."/>
            <person name="Upadhyaya N."/>
            <person name="Rathjen J."/>
            <person name="Taylor J.M."/>
            <person name="Park R.F."/>
            <person name="Dodds P.N."/>
            <person name="Hirsch C.D."/>
            <person name="Kianian S.F."/>
            <person name="Figueroa M."/>
        </authorList>
    </citation>
    <scope>NUCLEOTIDE SEQUENCE [LARGE SCALE GENOMIC DNA]</scope>
    <source>
        <strain evidence="2">12NC29</strain>
    </source>
</reference>
<dbReference type="EMBL" id="PGCJ01001220">
    <property type="protein sequence ID" value="PLW07528.1"/>
    <property type="molecule type" value="Genomic_DNA"/>
</dbReference>
<evidence type="ECO:0000256" key="1">
    <source>
        <dbReference type="SAM" id="MobiDB-lite"/>
    </source>
</evidence>
<keyword evidence="3" id="KW-1185">Reference proteome</keyword>
<gene>
    <name evidence="2" type="ORF">PCANC_28628</name>
</gene>
<dbReference type="Proteomes" id="UP000235388">
    <property type="component" value="Unassembled WGS sequence"/>
</dbReference>
<proteinExistence type="predicted"/>
<feature type="compositionally biased region" description="Polar residues" evidence="1">
    <location>
        <begin position="264"/>
        <end position="284"/>
    </location>
</feature>
<comment type="caution">
    <text evidence="2">The sequence shown here is derived from an EMBL/GenBank/DDBJ whole genome shotgun (WGS) entry which is preliminary data.</text>
</comment>
<feature type="region of interest" description="Disordered" evidence="1">
    <location>
        <begin position="360"/>
        <end position="383"/>
    </location>
</feature>
<evidence type="ECO:0000313" key="2">
    <source>
        <dbReference type="EMBL" id="PLW07528.1"/>
    </source>
</evidence>
<feature type="region of interest" description="Disordered" evidence="1">
    <location>
        <begin position="1"/>
        <end position="21"/>
    </location>
</feature>